<dbReference type="GO" id="GO:0006412">
    <property type="term" value="P:translation"/>
    <property type="evidence" value="ECO:0007669"/>
    <property type="project" value="InterPro"/>
</dbReference>
<dbReference type="AlphaFoldDB" id="A7RPT1"/>
<dbReference type="GO" id="GO:0005840">
    <property type="term" value="C:ribosome"/>
    <property type="evidence" value="ECO:0007669"/>
    <property type="project" value="UniProtKB-KW"/>
</dbReference>
<dbReference type="PANTHER" id="PTHR21037">
    <property type="entry name" value="39S RIBOSOMAL PROTEIN L14, MITOCHONDRIAL"/>
    <property type="match status" value="1"/>
</dbReference>
<dbReference type="PANTHER" id="PTHR21037:SF3">
    <property type="entry name" value="LARGE RIBOSOMAL SUBUNIT PROTEIN UL14M"/>
    <property type="match status" value="1"/>
</dbReference>
<dbReference type="Proteomes" id="UP000001593">
    <property type="component" value="Unassembled WGS sequence"/>
</dbReference>
<evidence type="ECO:0000256" key="7">
    <source>
        <dbReference type="ARBA" id="ARBA00040118"/>
    </source>
</evidence>
<evidence type="ECO:0000256" key="4">
    <source>
        <dbReference type="ARBA" id="ARBA00022980"/>
    </source>
</evidence>
<dbReference type="HOGENOM" id="CLU_128925_1_0_1"/>
<reference evidence="9 10" key="1">
    <citation type="journal article" date="2007" name="Science">
        <title>Sea anemone genome reveals ancestral eumetazoan gene repertoire and genomic organization.</title>
        <authorList>
            <person name="Putnam N.H."/>
            <person name="Srivastava M."/>
            <person name="Hellsten U."/>
            <person name="Dirks B."/>
            <person name="Chapman J."/>
            <person name="Salamov A."/>
            <person name="Terry A."/>
            <person name="Shapiro H."/>
            <person name="Lindquist E."/>
            <person name="Kapitonov V.V."/>
            <person name="Jurka J."/>
            <person name="Genikhovich G."/>
            <person name="Grigoriev I.V."/>
            <person name="Lucas S.M."/>
            <person name="Steele R.E."/>
            <person name="Finnerty J.R."/>
            <person name="Technau U."/>
            <person name="Martindale M.Q."/>
            <person name="Rokhsar D.S."/>
        </authorList>
    </citation>
    <scope>NUCLEOTIDE SEQUENCE [LARGE SCALE GENOMIC DNA]</scope>
    <source>
        <strain evidence="10">CH2 X CH6</strain>
    </source>
</reference>
<organism evidence="9 10">
    <name type="scientific">Nematostella vectensis</name>
    <name type="common">Starlet sea anemone</name>
    <dbReference type="NCBI Taxonomy" id="45351"/>
    <lineage>
        <taxon>Eukaryota</taxon>
        <taxon>Metazoa</taxon>
        <taxon>Cnidaria</taxon>
        <taxon>Anthozoa</taxon>
        <taxon>Hexacorallia</taxon>
        <taxon>Actiniaria</taxon>
        <taxon>Edwardsiidae</taxon>
        <taxon>Nematostella</taxon>
    </lineage>
</organism>
<gene>
    <name evidence="9" type="ORF">NEMVEDRAFT_v1g89018</name>
</gene>
<evidence type="ECO:0000256" key="3">
    <source>
        <dbReference type="ARBA" id="ARBA00022946"/>
    </source>
</evidence>
<evidence type="ECO:0000256" key="2">
    <source>
        <dbReference type="ARBA" id="ARBA00010745"/>
    </source>
</evidence>
<dbReference type="eggNOG" id="KOG3441">
    <property type="taxonomic scope" value="Eukaryota"/>
</dbReference>
<keyword evidence="5" id="KW-0496">Mitochondrion</keyword>
<name>A7RPT1_NEMVE</name>
<dbReference type="InterPro" id="IPR036853">
    <property type="entry name" value="Ribosomal_uL14_sf"/>
</dbReference>
<keyword evidence="6" id="KW-0687">Ribonucleoprotein</keyword>
<evidence type="ECO:0000313" key="10">
    <source>
        <dbReference type="Proteomes" id="UP000001593"/>
    </source>
</evidence>
<protein>
    <recommendedName>
        <fullName evidence="7">Large ribosomal subunit protein uL14m</fullName>
    </recommendedName>
    <alternativeName>
        <fullName evidence="8">39S ribosomal protein L14, mitochondrial</fullName>
    </alternativeName>
</protein>
<feature type="non-terminal residue" evidence="9">
    <location>
        <position position="1"/>
    </location>
</feature>
<evidence type="ECO:0000256" key="6">
    <source>
        <dbReference type="ARBA" id="ARBA00023274"/>
    </source>
</evidence>
<dbReference type="SUPFAM" id="SSF50193">
    <property type="entry name" value="Ribosomal protein L14"/>
    <property type="match status" value="1"/>
</dbReference>
<dbReference type="Pfam" id="PF00238">
    <property type="entry name" value="Ribosomal_L14"/>
    <property type="match status" value="1"/>
</dbReference>
<dbReference type="SMART" id="SM01374">
    <property type="entry name" value="Ribosomal_L14"/>
    <property type="match status" value="1"/>
</dbReference>
<dbReference type="GO" id="GO:1990904">
    <property type="term" value="C:ribonucleoprotein complex"/>
    <property type="evidence" value="ECO:0007669"/>
    <property type="project" value="UniProtKB-KW"/>
</dbReference>
<evidence type="ECO:0000313" key="9">
    <source>
        <dbReference type="EMBL" id="EDO46559.1"/>
    </source>
</evidence>
<evidence type="ECO:0000256" key="8">
    <source>
        <dbReference type="ARBA" id="ARBA00042938"/>
    </source>
</evidence>
<comment type="subcellular location">
    <subcellularLocation>
        <location evidence="1">Mitochondrion</location>
    </subcellularLocation>
</comment>
<dbReference type="GO" id="GO:0005739">
    <property type="term" value="C:mitochondrion"/>
    <property type="evidence" value="ECO:0000318"/>
    <property type="project" value="GO_Central"/>
</dbReference>
<proteinExistence type="inferred from homology"/>
<dbReference type="InterPro" id="IPR000218">
    <property type="entry name" value="Ribosomal_uL14"/>
</dbReference>
<keyword evidence="4" id="KW-0689">Ribosomal protein</keyword>
<dbReference type="HAMAP" id="MF_01367">
    <property type="entry name" value="Ribosomal_uL14"/>
    <property type="match status" value="1"/>
</dbReference>
<evidence type="ECO:0000256" key="5">
    <source>
        <dbReference type="ARBA" id="ARBA00023128"/>
    </source>
</evidence>
<accession>A7RPT1</accession>
<dbReference type="InParanoid" id="A7RPT1"/>
<keyword evidence="3" id="KW-0809">Transit peptide</keyword>
<evidence type="ECO:0000256" key="1">
    <source>
        <dbReference type="ARBA" id="ARBA00004173"/>
    </source>
</evidence>
<dbReference type="FunFam" id="2.40.150.20:FF:000018">
    <property type="entry name" value="Ribosomal protein L14, putative"/>
    <property type="match status" value="1"/>
</dbReference>
<dbReference type="OMA" id="RCIHVYT"/>
<sequence length="112" mass="12634">LTRFNVVDNSALGQRTKRNRKPYLIGFYRKRKTAEVGDVIRVAVGGKTNKAIVVGTRKPKHHSVPRYDNNNIVLVDDNLAPLGTRIKGPIPTIIRRRQAKYSKVLAIASRFI</sequence>
<dbReference type="STRING" id="45351.A7RPT1"/>
<dbReference type="CDD" id="cd00337">
    <property type="entry name" value="Ribosomal_uL14"/>
    <property type="match status" value="1"/>
</dbReference>
<comment type="similarity">
    <text evidence="2">Belongs to the universal ribosomal protein uL14 family.</text>
</comment>
<dbReference type="Gene3D" id="2.40.150.20">
    <property type="entry name" value="Ribosomal protein L14"/>
    <property type="match status" value="1"/>
</dbReference>
<dbReference type="EMBL" id="DS469526">
    <property type="protein sequence ID" value="EDO46559.1"/>
    <property type="molecule type" value="Genomic_DNA"/>
</dbReference>
<keyword evidence="10" id="KW-1185">Reference proteome</keyword>
<dbReference type="PhylomeDB" id="A7RPT1"/>
<dbReference type="GO" id="GO:0003735">
    <property type="term" value="F:structural constituent of ribosome"/>
    <property type="evidence" value="ECO:0007669"/>
    <property type="project" value="InterPro"/>
</dbReference>